<dbReference type="InterPro" id="IPR010994">
    <property type="entry name" value="RuvA_2-like"/>
</dbReference>
<dbReference type="NCBIfam" id="TIGR00426">
    <property type="entry name" value="competence protein ComEA helix-hairpin-helix repeat region"/>
    <property type="match status" value="1"/>
</dbReference>
<feature type="compositionally biased region" description="Basic and acidic residues" evidence="1">
    <location>
        <begin position="44"/>
        <end position="53"/>
    </location>
</feature>
<feature type="chain" id="PRO_5020307763" evidence="2">
    <location>
        <begin position="27"/>
        <end position="209"/>
    </location>
</feature>
<dbReference type="InterPro" id="IPR004509">
    <property type="entry name" value="Competence_ComEA_HhH"/>
</dbReference>
<feature type="compositionally biased region" description="Basic and acidic residues" evidence="1">
    <location>
        <begin position="128"/>
        <end position="137"/>
    </location>
</feature>
<keyword evidence="2" id="KW-0732">Signal</keyword>
<dbReference type="PANTHER" id="PTHR21180:SF32">
    <property type="entry name" value="ENDONUCLEASE_EXONUCLEASE_PHOSPHATASE FAMILY DOMAIN-CONTAINING PROTEIN 1"/>
    <property type="match status" value="1"/>
</dbReference>
<comment type="caution">
    <text evidence="3">The sequence shown here is derived from an EMBL/GenBank/DDBJ whole genome shotgun (WGS) entry which is preliminary data.</text>
</comment>
<keyword evidence="4" id="KW-1185">Reference proteome</keyword>
<evidence type="ECO:0000256" key="2">
    <source>
        <dbReference type="SAM" id="SignalP"/>
    </source>
</evidence>
<dbReference type="PANTHER" id="PTHR21180">
    <property type="entry name" value="ENDONUCLEASE/EXONUCLEASE/PHOSPHATASE FAMILY DOMAIN-CONTAINING PROTEIN 1"/>
    <property type="match status" value="1"/>
</dbReference>
<dbReference type="SUPFAM" id="SSF47781">
    <property type="entry name" value="RuvA domain 2-like"/>
    <property type="match status" value="1"/>
</dbReference>
<reference evidence="3 4" key="1">
    <citation type="submission" date="2019-02" db="EMBL/GenBank/DDBJ databases">
        <title>Investigation of anaerobic lignin degradation for improved lignocellulosic biofuels.</title>
        <authorList>
            <person name="Deangelis K."/>
        </authorList>
    </citation>
    <scope>NUCLEOTIDE SEQUENCE [LARGE SCALE GENOMIC DNA]</scope>
    <source>
        <strain evidence="3 4">159R</strain>
    </source>
</reference>
<organism evidence="3 4">
    <name type="scientific">Sodalis ligni</name>
    <dbReference type="NCBI Taxonomy" id="2697027"/>
    <lineage>
        <taxon>Bacteria</taxon>
        <taxon>Pseudomonadati</taxon>
        <taxon>Pseudomonadota</taxon>
        <taxon>Gammaproteobacteria</taxon>
        <taxon>Enterobacterales</taxon>
        <taxon>Bruguierivoracaceae</taxon>
        <taxon>Sodalis</taxon>
    </lineage>
</organism>
<dbReference type="Proteomes" id="UP000294555">
    <property type="component" value="Unassembled WGS sequence"/>
</dbReference>
<dbReference type="Gene3D" id="1.10.150.280">
    <property type="entry name" value="AF1531-like domain"/>
    <property type="match status" value="1"/>
</dbReference>
<evidence type="ECO:0000313" key="4">
    <source>
        <dbReference type="Proteomes" id="UP000294555"/>
    </source>
</evidence>
<sequence>MYTSWKRTLGIILSTGLFIMPLGAYATVGDDQDTTAIGHAAEAHHHTGLDEGGTKATRGDSSAEVDALTPDHEATSTASGQDLPIAQTGDKVVQGADSQTAVAPQDDAEGNAKDKSTQTDVLAAEGEGAGKSDKADSTADDEDEFEKVNINTATAEELAEGLKGIGPSKAGEIIKYREKHGPFKKIDHLKKVKGIGTATYEKIQSQLEL</sequence>
<dbReference type="InterPro" id="IPR051675">
    <property type="entry name" value="Endo/Exo/Phosphatase_dom_1"/>
</dbReference>
<feature type="signal peptide" evidence="2">
    <location>
        <begin position="1"/>
        <end position="26"/>
    </location>
</feature>
<evidence type="ECO:0000256" key="1">
    <source>
        <dbReference type="SAM" id="MobiDB-lite"/>
    </source>
</evidence>
<dbReference type="GO" id="GO:0015628">
    <property type="term" value="P:protein secretion by the type II secretion system"/>
    <property type="evidence" value="ECO:0007669"/>
    <property type="project" value="TreeGrafter"/>
</dbReference>
<dbReference type="GO" id="GO:0015627">
    <property type="term" value="C:type II protein secretion system complex"/>
    <property type="evidence" value="ECO:0007669"/>
    <property type="project" value="TreeGrafter"/>
</dbReference>
<dbReference type="AlphaFoldDB" id="A0A4R1N9P8"/>
<proteinExistence type="predicted"/>
<dbReference type="RefSeq" id="WP_207917835.1">
    <property type="nucleotide sequence ID" value="NZ_SJOI01000001.1"/>
</dbReference>
<evidence type="ECO:0000313" key="3">
    <source>
        <dbReference type="EMBL" id="TCL04125.1"/>
    </source>
</evidence>
<accession>A0A4R1N9P8</accession>
<dbReference type="EMBL" id="SJOI01000001">
    <property type="protein sequence ID" value="TCL04125.1"/>
    <property type="molecule type" value="Genomic_DNA"/>
</dbReference>
<protein>
    <submittedName>
        <fullName evidence="3">ComEA protein</fullName>
    </submittedName>
</protein>
<feature type="region of interest" description="Disordered" evidence="1">
    <location>
        <begin position="44"/>
        <end position="66"/>
    </location>
</feature>
<dbReference type="Pfam" id="PF12836">
    <property type="entry name" value="HHH_3"/>
    <property type="match status" value="1"/>
</dbReference>
<name>A0A4R1N9P8_9GAMM</name>
<feature type="region of interest" description="Disordered" evidence="1">
    <location>
        <begin position="90"/>
        <end position="144"/>
    </location>
</feature>
<gene>
    <name evidence="3" type="ORF">EZJ58_2234</name>
</gene>